<name>A0A2J6PDT8_9HELO</name>
<keyword evidence="1" id="KW-0812">Transmembrane</keyword>
<dbReference type="InterPro" id="IPR043128">
    <property type="entry name" value="Rev_trsase/Diguanyl_cyclase"/>
</dbReference>
<dbReference type="SUPFAM" id="SSF56672">
    <property type="entry name" value="DNA/RNA polymerases"/>
    <property type="match status" value="1"/>
</dbReference>
<dbReference type="OrthoDB" id="5428705at2759"/>
<protein>
    <submittedName>
        <fullName evidence="2">Uncharacterized protein</fullName>
    </submittedName>
</protein>
<feature type="transmembrane region" description="Helical" evidence="1">
    <location>
        <begin position="20"/>
        <end position="47"/>
    </location>
</feature>
<dbReference type="STRING" id="1745343.A0A2J6PDT8"/>
<keyword evidence="1" id="KW-0472">Membrane</keyword>
<proteinExistence type="predicted"/>
<reference evidence="2 3" key="1">
    <citation type="submission" date="2016-05" db="EMBL/GenBank/DDBJ databases">
        <title>A degradative enzymes factory behind the ericoid mycorrhizal symbiosis.</title>
        <authorList>
            <consortium name="DOE Joint Genome Institute"/>
            <person name="Martino E."/>
            <person name="Morin E."/>
            <person name="Grelet G."/>
            <person name="Kuo A."/>
            <person name="Kohler A."/>
            <person name="Daghino S."/>
            <person name="Barry K."/>
            <person name="Choi C."/>
            <person name="Cichocki N."/>
            <person name="Clum A."/>
            <person name="Copeland A."/>
            <person name="Hainaut M."/>
            <person name="Haridas S."/>
            <person name="Labutti K."/>
            <person name="Lindquist E."/>
            <person name="Lipzen A."/>
            <person name="Khouja H.-R."/>
            <person name="Murat C."/>
            <person name="Ohm R."/>
            <person name="Olson A."/>
            <person name="Spatafora J."/>
            <person name="Veneault-Fourrey C."/>
            <person name="Henrissat B."/>
            <person name="Grigoriev I."/>
            <person name="Martin F."/>
            <person name="Perotto S."/>
        </authorList>
    </citation>
    <scope>NUCLEOTIDE SEQUENCE [LARGE SCALE GENOMIC DNA]</scope>
    <source>
        <strain evidence="2 3">UAMH 7357</strain>
    </source>
</reference>
<evidence type="ECO:0000313" key="2">
    <source>
        <dbReference type="EMBL" id="PMD12208.1"/>
    </source>
</evidence>
<dbReference type="InterPro" id="IPR043502">
    <property type="entry name" value="DNA/RNA_pol_sf"/>
</dbReference>
<organism evidence="2 3">
    <name type="scientific">Hyaloscypha hepaticicola</name>
    <dbReference type="NCBI Taxonomy" id="2082293"/>
    <lineage>
        <taxon>Eukaryota</taxon>
        <taxon>Fungi</taxon>
        <taxon>Dikarya</taxon>
        <taxon>Ascomycota</taxon>
        <taxon>Pezizomycotina</taxon>
        <taxon>Leotiomycetes</taxon>
        <taxon>Helotiales</taxon>
        <taxon>Hyaloscyphaceae</taxon>
        <taxon>Hyaloscypha</taxon>
    </lineage>
</organism>
<gene>
    <name evidence="2" type="ORF">NA56DRAFT_587582</name>
</gene>
<accession>A0A2J6PDT8</accession>
<dbReference type="AlphaFoldDB" id="A0A2J6PDT8"/>
<dbReference type="Proteomes" id="UP000235672">
    <property type="component" value="Unassembled WGS sequence"/>
</dbReference>
<evidence type="ECO:0000313" key="3">
    <source>
        <dbReference type="Proteomes" id="UP000235672"/>
    </source>
</evidence>
<sequence length="54" mass="6712">KIVFKTRYRHFEYFIIPFRLVNILIIFQVYINIILIGLLNYFVIIYLDNILIYL</sequence>
<dbReference type="EMBL" id="KZ613560">
    <property type="protein sequence ID" value="PMD12208.1"/>
    <property type="molecule type" value="Genomic_DNA"/>
</dbReference>
<dbReference type="Gene3D" id="3.30.70.270">
    <property type="match status" value="1"/>
</dbReference>
<feature type="non-terminal residue" evidence="2">
    <location>
        <position position="1"/>
    </location>
</feature>
<keyword evidence="3" id="KW-1185">Reference proteome</keyword>
<keyword evidence="1" id="KW-1133">Transmembrane helix</keyword>
<evidence type="ECO:0000256" key="1">
    <source>
        <dbReference type="SAM" id="Phobius"/>
    </source>
</evidence>